<organism evidence="3">
    <name type="scientific">Ignisphaera aggregans</name>
    <dbReference type="NCBI Taxonomy" id="334771"/>
    <lineage>
        <taxon>Archaea</taxon>
        <taxon>Thermoproteota</taxon>
        <taxon>Thermoprotei</taxon>
        <taxon>Desulfurococcales</taxon>
        <taxon>Desulfurococcaceae</taxon>
        <taxon>Ignisphaera</taxon>
    </lineage>
</organism>
<evidence type="ECO:0000313" key="2">
    <source>
        <dbReference type="EMBL" id="HGQ36659.1"/>
    </source>
</evidence>
<protein>
    <submittedName>
        <fullName evidence="3">DUF460 domain-containing protein</fullName>
    </submittedName>
</protein>
<feature type="coiled-coil region" evidence="1">
    <location>
        <begin position="357"/>
        <end position="384"/>
    </location>
</feature>
<gene>
    <name evidence="3" type="ORF">ENU08_06365</name>
    <name evidence="2" type="ORF">ENU41_08325</name>
</gene>
<accession>A0A7C4NQ92</accession>
<reference evidence="3" key="1">
    <citation type="journal article" date="2020" name="mSystems">
        <title>Genome- and Community-Level Interaction Insights into Carbon Utilization and Element Cycling Functions of Hydrothermarchaeota in Hydrothermal Sediment.</title>
        <authorList>
            <person name="Zhou Z."/>
            <person name="Liu Y."/>
            <person name="Xu W."/>
            <person name="Pan J."/>
            <person name="Luo Z.H."/>
            <person name="Li M."/>
        </authorList>
    </citation>
    <scope>NUCLEOTIDE SEQUENCE [LARGE SCALE GENOMIC DNA]</scope>
    <source>
        <strain evidence="3">SpSt-637</strain>
        <strain evidence="2">SpSt-667</strain>
    </source>
</reference>
<comment type="caution">
    <text evidence="3">The sequence shown here is derived from an EMBL/GenBank/DDBJ whole genome shotgun (WGS) entry which is preliminary data.</text>
</comment>
<evidence type="ECO:0000256" key="1">
    <source>
        <dbReference type="SAM" id="Coils"/>
    </source>
</evidence>
<dbReference type="PANTHER" id="PTHR40707">
    <property type="entry name" value="POSSIBLE NUCLEASE OF RNASE H FOLD, RUVC/YQGF FAMILY"/>
    <property type="match status" value="1"/>
</dbReference>
<name>A0A7C4NQ92_9CREN</name>
<keyword evidence="1" id="KW-0175">Coiled coil</keyword>
<evidence type="ECO:0000313" key="3">
    <source>
        <dbReference type="EMBL" id="HGQ64850.1"/>
    </source>
</evidence>
<dbReference type="Pfam" id="PF04312">
    <property type="entry name" value="DUF460"/>
    <property type="match status" value="1"/>
</dbReference>
<dbReference type="InterPro" id="IPR007408">
    <property type="entry name" value="DUF460"/>
</dbReference>
<dbReference type="EMBL" id="DTBD01000056">
    <property type="protein sequence ID" value="HGQ64850.1"/>
    <property type="molecule type" value="Genomic_DNA"/>
</dbReference>
<sequence>MLTLGLDIVKGNPLSRTSPPVYAVVIIDNNGKIVAETPEAPLNTVIRLCWDYSINRLGIDNIYELAPTSRDIARILALLPSHTEVYQVTIDNNTFVNLATQASKIGITLTSKPRPLQTAYICALLALNGIGMLIKGLERKTRVIVSRARSTGSGGSSTNRYVRGMRTAILRAVREIKTLLEKEKLDYDIVIRKSLGGLDSAIFTVYADSQTIRKLIKPYKGSDIRVIVKPVYTDIIVINNENDIKKKPLIIGIDPGIETGLAIIDLSLNVLTVESSKGLDRLDIINKIYQYGIPVLVAVDKNPPPESAKKLASMLGVQLYVPNESLDTETKEKLIEWLKKRKHVDIKITTTHERDALVSTLKAYKAYERKLVELEKKLLEMDLDVDIDEMKSMLLKGQSVSHVLEYAINKYLTNMMVKEPLYHDHEQDKSVEACNDLVQGLEMKIYELIKENEMLRQRLREIENKMENLVFEKRFNRVEQVYFELMRDREIAKLNEQIRQLQTITENLRNEVSKLSTERNRYLELLLAIVMKKVIIVPRIKSLAIHNIHSIKDFIAVSKIIVVDSDYLSYESINYLKRLRAIPVFDKCHQNLEQIFATEGIPIICGLGINRLDDKLAIIDVNELEEYLINAIIKLKSVKRPSSSITLEDLIKIISEYRNNAH</sequence>
<dbReference type="AlphaFoldDB" id="A0A7C4NQ92"/>
<dbReference type="EMBL" id="DTCK01000043">
    <property type="protein sequence ID" value="HGQ36659.1"/>
    <property type="molecule type" value="Genomic_DNA"/>
</dbReference>
<proteinExistence type="predicted"/>
<feature type="coiled-coil region" evidence="1">
    <location>
        <begin position="438"/>
        <end position="525"/>
    </location>
</feature>
<dbReference type="PANTHER" id="PTHR40707:SF1">
    <property type="entry name" value="DUF460 DOMAIN-CONTAINING PROTEIN"/>
    <property type="match status" value="1"/>
</dbReference>